<protein>
    <submittedName>
        <fullName evidence="1">Uncharacterized protein</fullName>
    </submittedName>
</protein>
<keyword evidence="2" id="KW-1185">Reference proteome</keyword>
<organism evidence="1 2">
    <name type="scientific">Xylaria grammica</name>
    <dbReference type="NCBI Taxonomy" id="363999"/>
    <lineage>
        <taxon>Eukaryota</taxon>
        <taxon>Fungi</taxon>
        <taxon>Dikarya</taxon>
        <taxon>Ascomycota</taxon>
        <taxon>Pezizomycotina</taxon>
        <taxon>Sordariomycetes</taxon>
        <taxon>Xylariomycetidae</taxon>
        <taxon>Xylariales</taxon>
        <taxon>Xylariaceae</taxon>
        <taxon>Xylaria</taxon>
    </lineage>
</organism>
<proteinExistence type="predicted"/>
<accession>A0A439CSR7</accession>
<sequence>HLLPDFDRVKSTVMLQLERASPAYQQMLIKVLKITTYTGLHFLTTTHQCEKCGGSLASFRVSRLKVLCDDCFVRRHNIRAARHGIRHT</sequence>
<evidence type="ECO:0000313" key="2">
    <source>
        <dbReference type="Proteomes" id="UP000286045"/>
    </source>
</evidence>
<evidence type="ECO:0000313" key="1">
    <source>
        <dbReference type="EMBL" id="RWA05203.1"/>
    </source>
</evidence>
<comment type="caution">
    <text evidence="1">The sequence shown here is derived from an EMBL/GenBank/DDBJ whole genome shotgun (WGS) entry which is preliminary data.</text>
</comment>
<dbReference type="Proteomes" id="UP000286045">
    <property type="component" value="Unassembled WGS sequence"/>
</dbReference>
<reference evidence="1 2" key="1">
    <citation type="submission" date="2018-12" db="EMBL/GenBank/DDBJ databases">
        <title>Draft genome sequence of Xylaria grammica IHI A82.</title>
        <authorList>
            <person name="Buettner E."/>
            <person name="Kellner H."/>
        </authorList>
    </citation>
    <scope>NUCLEOTIDE SEQUENCE [LARGE SCALE GENOMIC DNA]</scope>
    <source>
        <strain evidence="1 2">IHI A82</strain>
    </source>
</reference>
<name>A0A439CSR7_9PEZI</name>
<feature type="non-terminal residue" evidence="1">
    <location>
        <position position="1"/>
    </location>
</feature>
<dbReference type="AlphaFoldDB" id="A0A439CSR7"/>
<gene>
    <name evidence="1" type="ORF">EKO27_g9897</name>
</gene>
<dbReference type="EMBL" id="RYZI01000466">
    <property type="protein sequence ID" value="RWA05203.1"/>
    <property type="molecule type" value="Genomic_DNA"/>
</dbReference>